<dbReference type="Pfam" id="PF04949">
    <property type="entry name" value="Transcrip_act"/>
    <property type="match status" value="1"/>
</dbReference>
<evidence type="ECO:0000256" key="6">
    <source>
        <dbReference type="ARBA" id="ARBA00023034"/>
    </source>
</evidence>
<dbReference type="AlphaFoldDB" id="A0A5A7R792"/>
<keyword evidence="5" id="KW-0963">Cytoplasm</keyword>
<reference evidence="9" key="1">
    <citation type="journal article" date="2019" name="Curr. Biol.">
        <title>Genome Sequence of Striga asiatica Provides Insight into the Evolution of Plant Parasitism.</title>
        <authorList>
            <person name="Yoshida S."/>
            <person name="Kim S."/>
            <person name="Wafula E.K."/>
            <person name="Tanskanen J."/>
            <person name="Kim Y.M."/>
            <person name="Honaas L."/>
            <person name="Yang Z."/>
            <person name="Spallek T."/>
            <person name="Conn C.E."/>
            <person name="Ichihashi Y."/>
            <person name="Cheong K."/>
            <person name="Cui S."/>
            <person name="Der J.P."/>
            <person name="Gundlach H."/>
            <person name="Jiao Y."/>
            <person name="Hori C."/>
            <person name="Ishida J.K."/>
            <person name="Kasahara H."/>
            <person name="Kiba T."/>
            <person name="Kim M.S."/>
            <person name="Koo N."/>
            <person name="Laohavisit A."/>
            <person name="Lee Y.H."/>
            <person name="Lumba S."/>
            <person name="McCourt P."/>
            <person name="Mortimer J.C."/>
            <person name="Mutuku J.M."/>
            <person name="Nomura T."/>
            <person name="Sasaki-Sekimoto Y."/>
            <person name="Seto Y."/>
            <person name="Wang Y."/>
            <person name="Wakatake T."/>
            <person name="Sakakibara H."/>
            <person name="Demura T."/>
            <person name="Yamaguchi S."/>
            <person name="Yoneyama K."/>
            <person name="Manabe R.I."/>
            <person name="Nelson D.C."/>
            <person name="Schulman A.H."/>
            <person name="Timko M.P."/>
            <person name="dePamphilis C.W."/>
            <person name="Choi D."/>
            <person name="Shirasu K."/>
        </authorList>
    </citation>
    <scope>NUCLEOTIDE SEQUENCE [LARGE SCALE GENOMIC DNA]</scope>
    <source>
        <strain evidence="9">cv. UVA1</strain>
    </source>
</reference>
<gene>
    <name evidence="8" type="ORF">STAS_31137</name>
</gene>
<dbReference type="PANTHER" id="PTHR21470">
    <property type="entry name" value="RAB6-INTERACTING PROTEIN GORAB"/>
    <property type="match status" value="1"/>
</dbReference>
<name>A0A5A7R792_STRAF</name>
<dbReference type="EMBL" id="BKCP01010626">
    <property type="protein sequence ID" value="GER53603.1"/>
    <property type="molecule type" value="Genomic_DNA"/>
</dbReference>
<proteinExistence type="inferred from homology"/>
<dbReference type="PANTHER" id="PTHR21470:SF2">
    <property type="entry name" value="RAB6-INTERACTING GOLGIN"/>
    <property type="match status" value="1"/>
</dbReference>
<evidence type="ECO:0000256" key="2">
    <source>
        <dbReference type="ARBA" id="ARBA00004555"/>
    </source>
</evidence>
<sequence>MGSQPTFGDIPGFLSCQNLNFQTTIPSEIIAKSVLRSKLNRRVLSSSNIPLLTQDKEEDLTKSAMAAFRAKEDEIERKKTQMSGKIEAQLGCVEEEAKRLAGIHAVSLQIYH</sequence>
<dbReference type="Proteomes" id="UP000325081">
    <property type="component" value="Unassembled WGS sequence"/>
</dbReference>
<evidence type="ECO:0000256" key="4">
    <source>
        <dbReference type="ARBA" id="ARBA00014130"/>
    </source>
</evidence>
<comment type="subcellular location">
    <subcellularLocation>
        <location evidence="1">Cytoplasm</location>
    </subcellularLocation>
    <subcellularLocation>
        <location evidence="2">Golgi apparatus</location>
    </subcellularLocation>
</comment>
<dbReference type="InterPro" id="IPR007033">
    <property type="entry name" value="GORAB"/>
</dbReference>
<protein>
    <recommendedName>
        <fullName evidence="4">RAB6-interacting golgin</fullName>
    </recommendedName>
</protein>
<keyword evidence="7" id="KW-0175">Coiled coil</keyword>
<keyword evidence="6" id="KW-0333">Golgi apparatus</keyword>
<evidence type="ECO:0000313" key="9">
    <source>
        <dbReference type="Proteomes" id="UP000325081"/>
    </source>
</evidence>
<dbReference type="GO" id="GO:0005794">
    <property type="term" value="C:Golgi apparatus"/>
    <property type="evidence" value="ECO:0007669"/>
    <property type="project" value="UniProtKB-SubCell"/>
</dbReference>
<evidence type="ECO:0000256" key="5">
    <source>
        <dbReference type="ARBA" id="ARBA00022490"/>
    </source>
</evidence>
<comment type="caution">
    <text evidence="8">The sequence shown here is derived from an EMBL/GenBank/DDBJ whole genome shotgun (WGS) entry which is preliminary data.</text>
</comment>
<evidence type="ECO:0000256" key="3">
    <source>
        <dbReference type="ARBA" id="ARBA00005599"/>
    </source>
</evidence>
<accession>A0A5A7R792</accession>
<dbReference type="OrthoDB" id="1921288at2759"/>
<evidence type="ECO:0000256" key="7">
    <source>
        <dbReference type="ARBA" id="ARBA00023054"/>
    </source>
</evidence>
<organism evidence="8 9">
    <name type="scientific">Striga asiatica</name>
    <name type="common">Asiatic witchweed</name>
    <name type="synonym">Buchnera asiatica</name>
    <dbReference type="NCBI Taxonomy" id="4170"/>
    <lineage>
        <taxon>Eukaryota</taxon>
        <taxon>Viridiplantae</taxon>
        <taxon>Streptophyta</taxon>
        <taxon>Embryophyta</taxon>
        <taxon>Tracheophyta</taxon>
        <taxon>Spermatophyta</taxon>
        <taxon>Magnoliopsida</taxon>
        <taxon>eudicotyledons</taxon>
        <taxon>Gunneridae</taxon>
        <taxon>Pentapetalae</taxon>
        <taxon>asterids</taxon>
        <taxon>lamiids</taxon>
        <taxon>Lamiales</taxon>
        <taxon>Orobanchaceae</taxon>
        <taxon>Buchnereae</taxon>
        <taxon>Striga</taxon>
    </lineage>
</organism>
<comment type="similarity">
    <text evidence="3">Belongs to the GORAB family.</text>
</comment>
<keyword evidence="9" id="KW-1185">Reference proteome</keyword>
<evidence type="ECO:0000313" key="8">
    <source>
        <dbReference type="EMBL" id="GER53603.1"/>
    </source>
</evidence>
<evidence type="ECO:0000256" key="1">
    <source>
        <dbReference type="ARBA" id="ARBA00004496"/>
    </source>
</evidence>